<evidence type="ECO:0000256" key="1">
    <source>
        <dbReference type="ARBA" id="ARBA00006234"/>
    </source>
</evidence>
<evidence type="ECO:0000256" key="9">
    <source>
        <dbReference type="RuleBase" id="RU000304"/>
    </source>
</evidence>
<proteinExistence type="inferred from homology"/>
<dbReference type="GO" id="GO:0004674">
    <property type="term" value="F:protein serine/threonine kinase activity"/>
    <property type="evidence" value="ECO:0007669"/>
    <property type="project" value="UniProtKB-KW"/>
</dbReference>
<dbReference type="EMBL" id="JADFTS010000003">
    <property type="protein sequence ID" value="KAF9612881.1"/>
    <property type="molecule type" value="Genomic_DNA"/>
</dbReference>
<dbReference type="PROSITE" id="PS50011">
    <property type="entry name" value="PROTEIN_KINASE_DOM"/>
    <property type="match status" value="1"/>
</dbReference>
<dbReference type="PROSITE" id="PS00108">
    <property type="entry name" value="PROTEIN_KINASE_ST"/>
    <property type="match status" value="1"/>
</dbReference>
<evidence type="ECO:0000256" key="3">
    <source>
        <dbReference type="ARBA" id="ARBA00022679"/>
    </source>
</evidence>
<dbReference type="InterPro" id="IPR000719">
    <property type="entry name" value="Prot_kinase_dom"/>
</dbReference>
<evidence type="ECO:0000256" key="4">
    <source>
        <dbReference type="ARBA" id="ARBA00022741"/>
    </source>
</evidence>
<evidence type="ECO:0000256" key="6">
    <source>
        <dbReference type="ARBA" id="ARBA00022840"/>
    </source>
</evidence>
<dbReference type="GO" id="GO:0007165">
    <property type="term" value="P:signal transduction"/>
    <property type="evidence" value="ECO:0007669"/>
    <property type="project" value="TreeGrafter"/>
</dbReference>
<dbReference type="InterPro" id="IPR011009">
    <property type="entry name" value="Kinase-like_dom_sf"/>
</dbReference>
<dbReference type="InterPro" id="IPR017441">
    <property type="entry name" value="Protein_kinase_ATP_BS"/>
</dbReference>
<keyword evidence="3" id="KW-0808">Transferase</keyword>
<dbReference type="SMART" id="SM00220">
    <property type="entry name" value="S_TKc"/>
    <property type="match status" value="1"/>
</dbReference>
<dbReference type="Gene3D" id="3.30.200.20">
    <property type="entry name" value="Phosphorylase Kinase, domain 1"/>
    <property type="match status" value="1"/>
</dbReference>
<keyword evidence="12" id="KW-1185">Reference proteome</keyword>
<sequence>MAAIGGFTSNLDTSSENLTYGKLETKDIENAMVKCFPLQIEILHGFGFHSSLSWHHYMSGMGIPTTVGKYKLARTIGEGTFAKVKLAINTESYQSVAIKVIEKQMIIENDLQDQVIATKTKIYIVMEYIPGGQLSDKLTYLKRLGEEEARKYFQQLIEAVDYCHQRDVYHRDLKPENLLLDGKGNLKVSDFGLSALRKPGDLLSTACGSPSYVAPEVIAHKKYDGAAVDVWACGVILFELLAGYLPFDDFNLRNLYRKISQAEYACPEWFTVSQRKLLFKILEPKPSQRMIIAEILEDDWFRISYESCTKIESNKYIDVNDINAALNSITDEEKHKTKLASKHPFHETIDKIEVAAKYVRLSVEKMNNSKLKLHQTNKQPRCIRLRANLSAEVIEVTPTDCVIEISKFEGKLTVYKEFCQSLSSLLKENTNSNALETHSLPEVVIGSKNIQDIE</sequence>
<accession>A0A835M6V4</accession>
<keyword evidence="5" id="KW-0418">Kinase</keyword>
<dbReference type="Gene3D" id="1.10.510.10">
    <property type="entry name" value="Transferase(Phosphotransferase) domain 1"/>
    <property type="match status" value="1"/>
</dbReference>
<dbReference type="FunFam" id="1.10.510.10:FF:000571">
    <property type="entry name" value="Maternal embryonic leucine zipper kinase"/>
    <property type="match status" value="1"/>
</dbReference>
<evidence type="ECO:0000313" key="12">
    <source>
        <dbReference type="Proteomes" id="UP000631114"/>
    </source>
</evidence>
<dbReference type="PANTHER" id="PTHR43895">
    <property type="entry name" value="CALCIUM/CALMODULIN-DEPENDENT PROTEIN KINASE KINASE-RELATED"/>
    <property type="match status" value="1"/>
</dbReference>
<dbReference type="SUPFAM" id="SSF56112">
    <property type="entry name" value="Protein kinase-like (PK-like)"/>
    <property type="match status" value="1"/>
</dbReference>
<protein>
    <recommendedName>
        <fullName evidence="10">Protein kinase domain-containing protein</fullName>
    </recommendedName>
</protein>
<evidence type="ECO:0000259" key="10">
    <source>
        <dbReference type="PROSITE" id="PS50011"/>
    </source>
</evidence>
<dbReference type="Pfam" id="PF00069">
    <property type="entry name" value="Pkinase"/>
    <property type="match status" value="1"/>
</dbReference>
<keyword evidence="6 8" id="KW-0067">ATP-binding</keyword>
<dbReference type="InterPro" id="IPR008271">
    <property type="entry name" value="Ser/Thr_kinase_AS"/>
</dbReference>
<comment type="function">
    <text evidence="7">CIPK serine-threonine protein kinases interact with CBL proteins. Binding of a CBL protein to the regulatory NAF domain of CIPK protein lead to the activation of the kinase in a calcium-dependent manner.</text>
</comment>
<evidence type="ECO:0000313" key="11">
    <source>
        <dbReference type="EMBL" id="KAF9612881.1"/>
    </source>
</evidence>
<name>A0A835M6V4_9MAGN</name>
<dbReference type="AlphaFoldDB" id="A0A835M6V4"/>
<dbReference type="OrthoDB" id="193931at2759"/>
<feature type="non-terminal residue" evidence="11">
    <location>
        <position position="454"/>
    </location>
</feature>
<evidence type="ECO:0000256" key="7">
    <source>
        <dbReference type="ARBA" id="ARBA00058225"/>
    </source>
</evidence>
<dbReference type="PANTHER" id="PTHR43895:SF123">
    <property type="entry name" value="NON-SPECIFIC SERINE_THREONINE PROTEIN KINASE"/>
    <property type="match status" value="1"/>
</dbReference>
<dbReference type="GO" id="GO:0005524">
    <property type="term" value="F:ATP binding"/>
    <property type="evidence" value="ECO:0007669"/>
    <property type="project" value="UniProtKB-UniRule"/>
</dbReference>
<comment type="caution">
    <text evidence="11">The sequence shown here is derived from an EMBL/GenBank/DDBJ whole genome shotgun (WGS) entry which is preliminary data.</text>
</comment>
<reference evidence="11 12" key="1">
    <citation type="submission" date="2020-10" db="EMBL/GenBank/DDBJ databases">
        <title>The Coptis chinensis genome and diversification of protoberbering-type alkaloids.</title>
        <authorList>
            <person name="Wang B."/>
            <person name="Shu S."/>
            <person name="Song C."/>
            <person name="Liu Y."/>
        </authorList>
    </citation>
    <scope>NUCLEOTIDE SEQUENCE [LARGE SCALE GENOMIC DNA]</scope>
    <source>
        <strain evidence="11">HL-2020</strain>
        <tissue evidence="11">Leaf</tissue>
    </source>
</reference>
<feature type="domain" description="Protein kinase" evidence="10">
    <location>
        <begin position="70"/>
        <end position="301"/>
    </location>
</feature>
<dbReference type="PROSITE" id="PS00107">
    <property type="entry name" value="PROTEIN_KINASE_ATP"/>
    <property type="match status" value="1"/>
</dbReference>
<evidence type="ECO:0000256" key="5">
    <source>
        <dbReference type="ARBA" id="ARBA00022777"/>
    </source>
</evidence>
<dbReference type="Proteomes" id="UP000631114">
    <property type="component" value="Unassembled WGS sequence"/>
</dbReference>
<dbReference type="Gene3D" id="3.30.310.80">
    <property type="entry name" value="Kinase associated domain 1, KA1"/>
    <property type="match status" value="1"/>
</dbReference>
<keyword evidence="4 8" id="KW-0547">Nucleotide-binding</keyword>
<organism evidence="11 12">
    <name type="scientific">Coptis chinensis</name>
    <dbReference type="NCBI Taxonomy" id="261450"/>
    <lineage>
        <taxon>Eukaryota</taxon>
        <taxon>Viridiplantae</taxon>
        <taxon>Streptophyta</taxon>
        <taxon>Embryophyta</taxon>
        <taxon>Tracheophyta</taxon>
        <taxon>Spermatophyta</taxon>
        <taxon>Magnoliopsida</taxon>
        <taxon>Ranunculales</taxon>
        <taxon>Ranunculaceae</taxon>
        <taxon>Coptidoideae</taxon>
        <taxon>Coptis</taxon>
    </lineage>
</organism>
<evidence type="ECO:0000256" key="2">
    <source>
        <dbReference type="ARBA" id="ARBA00022527"/>
    </source>
</evidence>
<gene>
    <name evidence="11" type="ORF">IFM89_004297</name>
</gene>
<keyword evidence="2 9" id="KW-0723">Serine/threonine-protein kinase</keyword>
<evidence type="ECO:0000256" key="8">
    <source>
        <dbReference type="PROSITE-ProRule" id="PRU10141"/>
    </source>
</evidence>
<feature type="binding site" evidence="8">
    <location>
        <position position="99"/>
    </location>
    <ligand>
        <name>ATP</name>
        <dbReference type="ChEBI" id="CHEBI:30616"/>
    </ligand>
</feature>
<comment type="similarity">
    <text evidence="1">Belongs to the protein kinase superfamily. CAMK Ser/Thr protein kinase family. SNF1 subfamily.</text>
</comment>